<gene>
    <name evidence="2" type="ORF">BCS92_09655</name>
    <name evidence="3" type="ORF">FC057_15225</name>
</gene>
<accession>A0A2N7NL59</accession>
<reference evidence="2" key="3">
    <citation type="journal article" date="2018" name="Nature">
        <title>A major lineage of non-tailed dsDNA viruses as unrecognized killers of marine bacteria.</title>
        <authorList>
            <person name="Kauffman K.M."/>
            <person name="Hussain F.A."/>
            <person name="Yang J."/>
            <person name="Arevalo P."/>
            <person name="Brown J.M."/>
            <person name="Chang W.K."/>
            <person name="VanInsberghe D."/>
            <person name="Elsherbini J."/>
            <person name="Sharma R.S."/>
            <person name="Cutler M.B."/>
            <person name="Kelly L."/>
            <person name="Polz M.F."/>
        </authorList>
    </citation>
    <scope>NUCLEOTIDE SEQUENCE</scope>
    <source>
        <strain evidence="2">10N.222.48.A2</strain>
    </source>
</reference>
<organism evidence="2 4">
    <name type="scientific">Vibrio tasmaniensis</name>
    <dbReference type="NCBI Taxonomy" id="212663"/>
    <lineage>
        <taxon>Bacteria</taxon>
        <taxon>Pseudomonadati</taxon>
        <taxon>Pseudomonadota</taxon>
        <taxon>Gammaproteobacteria</taxon>
        <taxon>Vibrionales</taxon>
        <taxon>Vibrionaceae</taxon>
        <taxon>Vibrio</taxon>
    </lineage>
</organism>
<dbReference type="EMBL" id="SYVV01000026">
    <property type="protein sequence ID" value="TKG31489.1"/>
    <property type="molecule type" value="Genomic_DNA"/>
</dbReference>
<protein>
    <submittedName>
        <fullName evidence="2">Uncharacterized protein</fullName>
    </submittedName>
</protein>
<reference evidence="2" key="2">
    <citation type="submission" date="2016-07" db="EMBL/GenBank/DDBJ databases">
        <authorList>
            <person name="Wan K."/>
            <person name="Booth B."/>
            <person name="Spirohn K."/>
            <person name="Hao T."/>
            <person name="Hu Y."/>
            <person name="Calderwood M."/>
            <person name="Hill D."/>
            <person name="Mohr S."/>
            <person name="Vidal M."/>
            <person name="Celniker S."/>
            <person name="Perrimon N."/>
        </authorList>
    </citation>
    <scope>NUCLEOTIDE SEQUENCE</scope>
    <source>
        <strain evidence="2">10N.222.48.A2</strain>
    </source>
</reference>
<evidence type="ECO:0000313" key="5">
    <source>
        <dbReference type="Proteomes" id="UP000308018"/>
    </source>
</evidence>
<dbReference type="Proteomes" id="UP000308018">
    <property type="component" value="Unassembled WGS sequence"/>
</dbReference>
<evidence type="ECO:0000313" key="2">
    <source>
        <dbReference type="EMBL" id="PMP15769.1"/>
    </source>
</evidence>
<comment type="caution">
    <text evidence="2">The sequence shown here is derived from an EMBL/GenBank/DDBJ whole genome shotgun (WGS) entry which is preliminary data.</text>
</comment>
<dbReference type="AlphaFoldDB" id="A0A2N7NL59"/>
<reference evidence="3 5" key="4">
    <citation type="submission" date="2019-04" db="EMBL/GenBank/DDBJ databases">
        <title>A reverse ecology approach based on a biological definition of microbial populations.</title>
        <authorList>
            <person name="Arevalo P."/>
            <person name="Vaninsberghe D."/>
            <person name="Elsherbini J."/>
            <person name="Gore J."/>
            <person name="Polz M."/>
        </authorList>
    </citation>
    <scope>NUCLEOTIDE SEQUENCE [LARGE SCALE GENOMIC DNA]</scope>
    <source>
        <strain evidence="3 5">10N.222.45.A8</strain>
    </source>
</reference>
<reference evidence="4" key="1">
    <citation type="submission" date="2016-07" db="EMBL/GenBank/DDBJ databases">
        <title>Nontailed viruses are major unrecognized killers of bacteria in the ocean.</title>
        <authorList>
            <person name="Kauffman K."/>
            <person name="Hussain F."/>
            <person name="Yang J."/>
            <person name="Arevalo P."/>
            <person name="Brown J."/>
            <person name="Cutler M."/>
            <person name="Kelly L."/>
            <person name="Polz M.F."/>
        </authorList>
    </citation>
    <scope>NUCLEOTIDE SEQUENCE [LARGE SCALE GENOMIC DNA]</scope>
    <source>
        <strain evidence="4">10N.222.48.A2</strain>
    </source>
</reference>
<sequence>MISAGRGPVRLSGDKSKFGKGNGLGITSKYSGRHSKNNTLKSAEDEFVNDHERCFLFFKERSLLITT</sequence>
<evidence type="ECO:0000313" key="3">
    <source>
        <dbReference type="EMBL" id="TKG31489.1"/>
    </source>
</evidence>
<proteinExistence type="predicted"/>
<dbReference type="Proteomes" id="UP000235579">
    <property type="component" value="Unassembled WGS sequence"/>
</dbReference>
<name>A0A2N7NL59_9VIBR</name>
<dbReference type="EMBL" id="MDBP01000034">
    <property type="protein sequence ID" value="PMP15769.1"/>
    <property type="molecule type" value="Genomic_DNA"/>
</dbReference>
<feature type="region of interest" description="Disordered" evidence="1">
    <location>
        <begin position="1"/>
        <end position="37"/>
    </location>
</feature>
<evidence type="ECO:0000313" key="4">
    <source>
        <dbReference type="Proteomes" id="UP000235579"/>
    </source>
</evidence>
<evidence type="ECO:0000256" key="1">
    <source>
        <dbReference type="SAM" id="MobiDB-lite"/>
    </source>
</evidence>